<name>A0A9P6HCA4_9AGAM</name>
<protein>
    <submittedName>
        <fullName evidence="2">Uncharacterized protein</fullName>
    </submittedName>
</protein>
<feature type="region of interest" description="Disordered" evidence="1">
    <location>
        <begin position="15"/>
        <end position="39"/>
    </location>
</feature>
<dbReference type="OrthoDB" id="5597211at2759"/>
<reference evidence="2" key="2">
    <citation type="submission" date="2020-11" db="EMBL/GenBank/DDBJ databases">
        <authorList>
            <consortium name="DOE Joint Genome Institute"/>
            <person name="Kuo A."/>
            <person name="Miyauchi S."/>
            <person name="Kiss E."/>
            <person name="Drula E."/>
            <person name="Kohler A."/>
            <person name="Sanchez-Garcia M."/>
            <person name="Andreopoulos B."/>
            <person name="Barry K.W."/>
            <person name="Bonito G."/>
            <person name="Buee M."/>
            <person name="Carver A."/>
            <person name="Chen C."/>
            <person name="Cichocki N."/>
            <person name="Clum A."/>
            <person name="Culley D."/>
            <person name="Crous P.W."/>
            <person name="Fauchery L."/>
            <person name="Girlanda M."/>
            <person name="Hayes R."/>
            <person name="Keri Z."/>
            <person name="Labutti K."/>
            <person name="Lipzen A."/>
            <person name="Lombard V."/>
            <person name="Magnuson J."/>
            <person name="Maillard F."/>
            <person name="Morin E."/>
            <person name="Murat C."/>
            <person name="Nolan M."/>
            <person name="Ohm R."/>
            <person name="Pangilinan J."/>
            <person name="Pereira M."/>
            <person name="Perotto S."/>
            <person name="Peter M."/>
            <person name="Riley R."/>
            <person name="Sitrit Y."/>
            <person name="Stielow B."/>
            <person name="Szollosi G."/>
            <person name="Zifcakova L."/>
            <person name="Stursova M."/>
            <person name="Spatafora J.W."/>
            <person name="Tedersoo L."/>
            <person name="Vaario L.-M."/>
            <person name="Yamada A."/>
            <person name="Yan M."/>
            <person name="Wang P."/>
            <person name="Xu J."/>
            <person name="Bruns T."/>
            <person name="Baldrian P."/>
            <person name="Vilgalys R."/>
            <person name="Henrissat B."/>
            <person name="Grigoriev I.V."/>
            <person name="Hibbett D."/>
            <person name="Nagy L.G."/>
            <person name="Martin F.M."/>
        </authorList>
    </citation>
    <scope>NUCLEOTIDE SEQUENCE</scope>
    <source>
        <strain evidence="2">UH-Tt-Lm1</strain>
    </source>
</reference>
<sequence length="165" mass="18439">MSLTTIARRRLMIRPPLTRHTSTSPPSPTSNAASSSTQLPPEKMRALISLYHQSKDFISPANLSDKIDEVFAKDFYANSTSFAGYWNLVGMLVERTNSPVIGSPHTRDQLQPHRWFVGPAAKREQMVFNALYGVDEDMPGLETLLDEEGKIRENTEVNEDAKSSS</sequence>
<evidence type="ECO:0000313" key="3">
    <source>
        <dbReference type="Proteomes" id="UP000736335"/>
    </source>
</evidence>
<reference evidence="2" key="1">
    <citation type="journal article" date="2020" name="Nat. Commun.">
        <title>Large-scale genome sequencing of mycorrhizal fungi provides insights into the early evolution of symbiotic traits.</title>
        <authorList>
            <person name="Miyauchi S."/>
            <person name="Kiss E."/>
            <person name="Kuo A."/>
            <person name="Drula E."/>
            <person name="Kohler A."/>
            <person name="Sanchez-Garcia M."/>
            <person name="Morin E."/>
            <person name="Andreopoulos B."/>
            <person name="Barry K.W."/>
            <person name="Bonito G."/>
            <person name="Buee M."/>
            <person name="Carver A."/>
            <person name="Chen C."/>
            <person name="Cichocki N."/>
            <person name="Clum A."/>
            <person name="Culley D."/>
            <person name="Crous P.W."/>
            <person name="Fauchery L."/>
            <person name="Girlanda M."/>
            <person name="Hayes R.D."/>
            <person name="Keri Z."/>
            <person name="LaButti K."/>
            <person name="Lipzen A."/>
            <person name="Lombard V."/>
            <person name="Magnuson J."/>
            <person name="Maillard F."/>
            <person name="Murat C."/>
            <person name="Nolan M."/>
            <person name="Ohm R.A."/>
            <person name="Pangilinan J."/>
            <person name="Pereira M.F."/>
            <person name="Perotto S."/>
            <person name="Peter M."/>
            <person name="Pfister S."/>
            <person name="Riley R."/>
            <person name="Sitrit Y."/>
            <person name="Stielow J.B."/>
            <person name="Szollosi G."/>
            <person name="Zifcakova L."/>
            <person name="Stursova M."/>
            <person name="Spatafora J.W."/>
            <person name="Tedersoo L."/>
            <person name="Vaario L.M."/>
            <person name="Yamada A."/>
            <person name="Yan M."/>
            <person name="Wang P."/>
            <person name="Xu J."/>
            <person name="Bruns T."/>
            <person name="Baldrian P."/>
            <person name="Vilgalys R."/>
            <person name="Dunand C."/>
            <person name="Henrissat B."/>
            <person name="Grigoriev I.V."/>
            <person name="Hibbett D."/>
            <person name="Nagy L.G."/>
            <person name="Martin F.M."/>
        </authorList>
    </citation>
    <scope>NUCLEOTIDE SEQUENCE</scope>
    <source>
        <strain evidence="2">UH-Tt-Lm1</strain>
    </source>
</reference>
<feature type="compositionally biased region" description="Basic and acidic residues" evidence="1">
    <location>
        <begin position="147"/>
        <end position="165"/>
    </location>
</feature>
<comment type="caution">
    <text evidence="2">The sequence shown here is derived from an EMBL/GenBank/DDBJ whole genome shotgun (WGS) entry which is preliminary data.</text>
</comment>
<dbReference type="AlphaFoldDB" id="A0A9P6HCA4"/>
<feature type="region of interest" description="Disordered" evidence="1">
    <location>
        <begin position="146"/>
        <end position="165"/>
    </location>
</feature>
<organism evidence="2 3">
    <name type="scientific">Thelephora terrestris</name>
    <dbReference type="NCBI Taxonomy" id="56493"/>
    <lineage>
        <taxon>Eukaryota</taxon>
        <taxon>Fungi</taxon>
        <taxon>Dikarya</taxon>
        <taxon>Basidiomycota</taxon>
        <taxon>Agaricomycotina</taxon>
        <taxon>Agaricomycetes</taxon>
        <taxon>Thelephorales</taxon>
        <taxon>Thelephoraceae</taxon>
        <taxon>Thelephora</taxon>
    </lineage>
</organism>
<proteinExistence type="predicted"/>
<accession>A0A9P6HCA4</accession>
<dbReference type="EMBL" id="WIUZ02000012">
    <property type="protein sequence ID" value="KAF9782305.1"/>
    <property type="molecule type" value="Genomic_DNA"/>
</dbReference>
<feature type="compositionally biased region" description="Low complexity" evidence="1">
    <location>
        <begin position="15"/>
        <end position="37"/>
    </location>
</feature>
<evidence type="ECO:0000313" key="2">
    <source>
        <dbReference type="EMBL" id="KAF9782305.1"/>
    </source>
</evidence>
<evidence type="ECO:0000256" key="1">
    <source>
        <dbReference type="SAM" id="MobiDB-lite"/>
    </source>
</evidence>
<keyword evidence="3" id="KW-1185">Reference proteome</keyword>
<dbReference type="Proteomes" id="UP000736335">
    <property type="component" value="Unassembled WGS sequence"/>
</dbReference>
<gene>
    <name evidence="2" type="ORF">BJ322DRAFT_1075429</name>
</gene>